<dbReference type="EMBL" id="MT144942">
    <property type="protein sequence ID" value="QJI01692.1"/>
    <property type="molecule type" value="Genomic_DNA"/>
</dbReference>
<sequence>MTKQEIKESAIKIKKNLASLKRTQSSLAGVFKCTPQQIYQAINTDLQPTLRNKILTHIEMLNLKKNQRS</sequence>
<name>A0A6M3XUZ8_9ZZZZ</name>
<proteinExistence type="predicted"/>
<evidence type="ECO:0000313" key="1">
    <source>
        <dbReference type="EMBL" id="QJI01692.1"/>
    </source>
</evidence>
<reference evidence="1" key="1">
    <citation type="submission" date="2020-03" db="EMBL/GenBank/DDBJ databases">
        <title>The deep terrestrial virosphere.</title>
        <authorList>
            <person name="Holmfeldt K."/>
            <person name="Nilsson E."/>
            <person name="Simone D."/>
            <person name="Lopez-Fernandez M."/>
            <person name="Wu X."/>
            <person name="de Brujin I."/>
            <person name="Lundin D."/>
            <person name="Andersson A."/>
            <person name="Bertilsson S."/>
            <person name="Dopson M."/>
        </authorList>
    </citation>
    <scope>NUCLEOTIDE SEQUENCE</scope>
    <source>
        <strain evidence="1">TM448B02715</strain>
    </source>
</reference>
<protein>
    <submittedName>
        <fullName evidence="1">Uncharacterized protein</fullName>
    </submittedName>
</protein>
<dbReference type="AlphaFoldDB" id="A0A6M3XUZ8"/>
<organism evidence="1">
    <name type="scientific">viral metagenome</name>
    <dbReference type="NCBI Taxonomy" id="1070528"/>
    <lineage>
        <taxon>unclassified sequences</taxon>
        <taxon>metagenomes</taxon>
        <taxon>organismal metagenomes</taxon>
    </lineage>
</organism>
<accession>A0A6M3XUZ8</accession>
<gene>
    <name evidence="1" type="ORF">TM448B02715_0011</name>
</gene>